<accession>A0A1B6NRT8</accession>
<evidence type="ECO:0000313" key="1">
    <source>
        <dbReference type="EMBL" id="KTF06169.1"/>
    </source>
</evidence>
<organism evidence="1">
    <name type="scientific">marine sediment metagenome</name>
    <dbReference type="NCBI Taxonomy" id="412755"/>
    <lineage>
        <taxon>unclassified sequences</taxon>
        <taxon>metagenomes</taxon>
        <taxon>ecological metagenomes</taxon>
    </lineage>
</organism>
<dbReference type="AlphaFoldDB" id="A0A1B6NRT8"/>
<reference evidence="1" key="1">
    <citation type="submission" date="2013-11" db="EMBL/GenBank/DDBJ databases">
        <title>Microbial diversity, functional groups and degradation webs in Northern and Southern Mediterranean and Red Sea marine crude oil polluted sites.</title>
        <authorList>
            <person name="Daffonchio D."/>
            <person name="Mapelli F."/>
            <person name="Ferrer M."/>
            <person name="Richter M."/>
            <person name="Cherif A."/>
            <person name="Malkawi H.I."/>
            <person name="Yakimov M.M."/>
            <person name="Abdel-Fattah Y.R."/>
            <person name="Blaghen M."/>
            <person name="Golyshin P.N."/>
            <person name="Kalogerakis N."/>
            <person name="Boon N."/>
            <person name="Magagnini M."/>
            <person name="Fava F."/>
        </authorList>
    </citation>
    <scope>NUCLEOTIDE SEQUENCE</scope>
</reference>
<proteinExistence type="predicted"/>
<protein>
    <submittedName>
        <fullName evidence="1">Uncharacterized protein</fullName>
    </submittedName>
</protein>
<dbReference type="EMBL" id="AYSL01001321">
    <property type="protein sequence ID" value="KTF06169.1"/>
    <property type="molecule type" value="Genomic_DNA"/>
</dbReference>
<feature type="non-terminal residue" evidence="1">
    <location>
        <position position="1"/>
    </location>
</feature>
<sequence length="30" mass="3273">HESTTGLCRLIEAGGAWQLPTYVTDVKVVK</sequence>
<gene>
    <name evidence="1" type="ORF">MGSAQ_002334</name>
</gene>
<name>A0A1B6NRT8_9ZZZZ</name>
<comment type="caution">
    <text evidence="1">The sequence shown here is derived from an EMBL/GenBank/DDBJ whole genome shotgun (WGS) entry which is preliminary data.</text>
</comment>